<accession>A0AAD5Q317</accession>
<feature type="compositionally biased region" description="Polar residues" evidence="1">
    <location>
        <begin position="216"/>
        <end position="233"/>
    </location>
</feature>
<evidence type="ECO:0000313" key="2">
    <source>
        <dbReference type="EMBL" id="KAJ0394117.1"/>
    </source>
</evidence>
<organism evidence="2 3">
    <name type="scientific">Pythium insidiosum</name>
    <name type="common">Pythiosis disease agent</name>
    <dbReference type="NCBI Taxonomy" id="114742"/>
    <lineage>
        <taxon>Eukaryota</taxon>
        <taxon>Sar</taxon>
        <taxon>Stramenopiles</taxon>
        <taxon>Oomycota</taxon>
        <taxon>Peronosporomycetes</taxon>
        <taxon>Pythiales</taxon>
        <taxon>Pythiaceae</taxon>
        <taxon>Pythium</taxon>
    </lineage>
</organism>
<feature type="region of interest" description="Disordered" evidence="1">
    <location>
        <begin position="213"/>
        <end position="233"/>
    </location>
</feature>
<dbReference type="EMBL" id="JAKCXM010000433">
    <property type="protein sequence ID" value="KAJ0394117.1"/>
    <property type="molecule type" value="Genomic_DNA"/>
</dbReference>
<dbReference type="AlphaFoldDB" id="A0AAD5Q317"/>
<feature type="region of interest" description="Disordered" evidence="1">
    <location>
        <begin position="418"/>
        <end position="494"/>
    </location>
</feature>
<evidence type="ECO:0000313" key="3">
    <source>
        <dbReference type="Proteomes" id="UP001209570"/>
    </source>
</evidence>
<name>A0AAD5Q317_PYTIN</name>
<reference evidence="2" key="1">
    <citation type="submission" date="2021-12" db="EMBL/GenBank/DDBJ databases">
        <title>Prjna785345.</title>
        <authorList>
            <person name="Rujirawat T."/>
            <person name="Krajaejun T."/>
        </authorList>
    </citation>
    <scope>NUCLEOTIDE SEQUENCE</scope>
    <source>
        <strain evidence="2">Pi057C3</strain>
    </source>
</reference>
<evidence type="ECO:0000256" key="1">
    <source>
        <dbReference type="SAM" id="MobiDB-lite"/>
    </source>
</evidence>
<proteinExistence type="predicted"/>
<feature type="region of interest" description="Disordered" evidence="1">
    <location>
        <begin position="1"/>
        <end position="84"/>
    </location>
</feature>
<feature type="compositionally biased region" description="Low complexity" evidence="1">
    <location>
        <begin position="14"/>
        <end position="31"/>
    </location>
</feature>
<comment type="caution">
    <text evidence="2">The sequence shown here is derived from an EMBL/GenBank/DDBJ whole genome shotgun (WGS) entry which is preliminary data.</text>
</comment>
<dbReference type="Proteomes" id="UP001209570">
    <property type="component" value="Unassembled WGS sequence"/>
</dbReference>
<gene>
    <name evidence="2" type="ORF">P43SY_010003</name>
</gene>
<sequence length="494" mass="53006">MNFASLSHVLPWKAPSGPTPTTATTPPVGGVKNAAEPAFDPAVKPAARNPTNQHDSDDDTDDSQSSSSKDTAAPTLPPQQSFARRFFGGSRVTLPTLARRNTRSVSDFSESDFAPLPGGTPVWTRYGLGAVVTPREDGILVIALQGGIGTRPMTLYLHSGADEECYALPAIRFDWVDTPRGEGEVLSFNASSQSYRVRVNDHEYTIARGDVRRAMPSSSRRQTTPVATSTSRRASACTQASSQPAAALSKGINSAFKSIVTTSSELSTSTLQLVSNYYYVGQCVVTTFGPGHITTLDQHAQRAQVQLTWGAMAYLSTDAILYYAKALVGMEVNTKFGHGVVLDVRAADAMYTVRLHNVKPGESEVVYVHESDLTRARRLRLSTAAPTQVVKDTLAYPTKLFAFAQNKVKLFGHSTSGVSDATVKTEGHPAKDQPAPEPRMRRKSVGERLSDTLKKAKAGSTTKSSSASTKSRSKSVCAVESDSDREQEPSTAGI</sequence>
<feature type="compositionally biased region" description="Basic and acidic residues" evidence="1">
    <location>
        <begin position="444"/>
        <end position="454"/>
    </location>
</feature>
<feature type="compositionally biased region" description="Low complexity" evidence="1">
    <location>
        <begin position="458"/>
        <end position="470"/>
    </location>
</feature>
<keyword evidence="3" id="KW-1185">Reference proteome</keyword>
<protein>
    <submittedName>
        <fullName evidence="2">Uncharacterized protein</fullName>
    </submittedName>
</protein>